<dbReference type="EMBL" id="MU006228">
    <property type="protein sequence ID" value="KAF2825274.1"/>
    <property type="molecule type" value="Genomic_DNA"/>
</dbReference>
<evidence type="ECO:0000256" key="2">
    <source>
        <dbReference type="SAM" id="SignalP"/>
    </source>
</evidence>
<organism evidence="4 5">
    <name type="scientific">Ophiobolus disseminans</name>
    <dbReference type="NCBI Taxonomy" id="1469910"/>
    <lineage>
        <taxon>Eukaryota</taxon>
        <taxon>Fungi</taxon>
        <taxon>Dikarya</taxon>
        <taxon>Ascomycota</taxon>
        <taxon>Pezizomycotina</taxon>
        <taxon>Dothideomycetes</taxon>
        <taxon>Pleosporomycetidae</taxon>
        <taxon>Pleosporales</taxon>
        <taxon>Pleosporineae</taxon>
        <taxon>Phaeosphaeriaceae</taxon>
        <taxon>Ophiobolus</taxon>
    </lineage>
</organism>
<evidence type="ECO:0000259" key="3">
    <source>
        <dbReference type="PROSITE" id="PS50213"/>
    </source>
</evidence>
<protein>
    <recommendedName>
        <fullName evidence="3">FAS1 domain-containing protein</fullName>
    </recommendedName>
</protein>
<feature type="region of interest" description="Disordered" evidence="1">
    <location>
        <begin position="177"/>
        <end position="196"/>
    </location>
</feature>
<dbReference type="AlphaFoldDB" id="A0A6A6ZXQ2"/>
<sequence>MRASIPALSILASYATAQTMFLTSLLAGNPDLSSFADALGIPASSFAGSLGRTPVTIFAPTNAAFEAVTPSSPEGTAIRNRDRAAVQALLSYHVLQGTYLLTNFTETPKTVTTISNQTYTIARARGNNIELVFGGSTTTVAVPQGDIQTAGNLTIPNVTVHKISRLISLPANLTANSTATPSASGTASMTTGGTAQSTGGAAKLGAGLGAAMGFGLALVL</sequence>
<keyword evidence="2" id="KW-0732">Signal</keyword>
<dbReference type="InterPro" id="IPR036378">
    <property type="entry name" value="FAS1_dom_sf"/>
</dbReference>
<dbReference type="PANTHER" id="PTHR10900:SF77">
    <property type="entry name" value="FI19380P1"/>
    <property type="match status" value="1"/>
</dbReference>
<dbReference type="Gene3D" id="2.30.180.10">
    <property type="entry name" value="FAS1 domain"/>
    <property type="match status" value="1"/>
</dbReference>
<dbReference type="InterPro" id="IPR000782">
    <property type="entry name" value="FAS1_domain"/>
</dbReference>
<reference evidence="4" key="1">
    <citation type="journal article" date="2020" name="Stud. Mycol.">
        <title>101 Dothideomycetes genomes: a test case for predicting lifestyles and emergence of pathogens.</title>
        <authorList>
            <person name="Haridas S."/>
            <person name="Albert R."/>
            <person name="Binder M."/>
            <person name="Bloem J."/>
            <person name="Labutti K."/>
            <person name="Salamov A."/>
            <person name="Andreopoulos B."/>
            <person name="Baker S."/>
            <person name="Barry K."/>
            <person name="Bills G."/>
            <person name="Bluhm B."/>
            <person name="Cannon C."/>
            <person name="Castanera R."/>
            <person name="Culley D."/>
            <person name="Daum C."/>
            <person name="Ezra D."/>
            <person name="Gonzalez J."/>
            <person name="Henrissat B."/>
            <person name="Kuo A."/>
            <person name="Liang C."/>
            <person name="Lipzen A."/>
            <person name="Lutzoni F."/>
            <person name="Magnuson J."/>
            <person name="Mondo S."/>
            <person name="Nolan M."/>
            <person name="Ohm R."/>
            <person name="Pangilinan J."/>
            <person name="Park H.-J."/>
            <person name="Ramirez L."/>
            <person name="Alfaro M."/>
            <person name="Sun H."/>
            <person name="Tritt A."/>
            <person name="Yoshinaga Y."/>
            <person name="Zwiers L.-H."/>
            <person name="Turgeon B."/>
            <person name="Goodwin S."/>
            <person name="Spatafora J."/>
            <person name="Crous P."/>
            <person name="Grigoriev I."/>
        </authorList>
    </citation>
    <scope>NUCLEOTIDE SEQUENCE</scope>
    <source>
        <strain evidence="4">CBS 113818</strain>
    </source>
</reference>
<feature type="chain" id="PRO_5025505389" description="FAS1 domain-containing protein" evidence="2">
    <location>
        <begin position="18"/>
        <end position="220"/>
    </location>
</feature>
<dbReference type="OrthoDB" id="286301at2759"/>
<dbReference type="SUPFAM" id="SSF82153">
    <property type="entry name" value="FAS1 domain"/>
    <property type="match status" value="1"/>
</dbReference>
<evidence type="ECO:0000256" key="1">
    <source>
        <dbReference type="SAM" id="MobiDB-lite"/>
    </source>
</evidence>
<proteinExistence type="predicted"/>
<dbReference type="Proteomes" id="UP000799424">
    <property type="component" value="Unassembled WGS sequence"/>
</dbReference>
<dbReference type="InterPro" id="IPR050904">
    <property type="entry name" value="Adhesion/Biosynth-related"/>
</dbReference>
<dbReference type="Pfam" id="PF02469">
    <property type="entry name" value="Fasciclin"/>
    <property type="match status" value="1"/>
</dbReference>
<dbReference type="SMART" id="SM00554">
    <property type="entry name" value="FAS1"/>
    <property type="match status" value="1"/>
</dbReference>
<keyword evidence="5" id="KW-1185">Reference proteome</keyword>
<feature type="signal peptide" evidence="2">
    <location>
        <begin position="1"/>
        <end position="17"/>
    </location>
</feature>
<feature type="domain" description="FAS1" evidence="3">
    <location>
        <begin position="19"/>
        <end position="167"/>
    </location>
</feature>
<accession>A0A6A6ZXQ2</accession>
<gene>
    <name evidence="4" type="ORF">CC86DRAFT_467766</name>
</gene>
<dbReference type="PANTHER" id="PTHR10900">
    <property type="entry name" value="PERIOSTIN-RELATED"/>
    <property type="match status" value="1"/>
</dbReference>
<name>A0A6A6ZXQ2_9PLEO</name>
<evidence type="ECO:0000313" key="5">
    <source>
        <dbReference type="Proteomes" id="UP000799424"/>
    </source>
</evidence>
<evidence type="ECO:0000313" key="4">
    <source>
        <dbReference type="EMBL" id="KAF2825274.1"/>
    </source>
</evidence>
<dbReference type="PROSITE" id="PS50213">
    <property type="entry name" value="FAS1"/>
    <property type="match status" value="1"/>
</dbReference>